<dbReference type="SMART" id="SM00422">
    <property type="entry name" value="HTH_MERR"/>
    <property type="match status" value="1"/>
</dbReference>
<proteinExistence type="predicted"/>
<dbReference type="EMBL" id="BQXO01000007">
    <property type="protein sequence ID" value="GKT06525.1"/>
    <property type="molecule type" value="Genomic_DNA"/>
</dbReference>
<evidence type="ECO:0000259" key="2">
    <source>
        <dbReference type="PROSITE" id="PS50937"/>
    </source>
</evidence>
<dbReference type="InterPro" id="IPR009061">
    <property type="entry name" value="DNA-bd_dom_put_sf"/>
</dbReference>
<dbReference type="PRINTS" id="PR00040">
    <property type="entry name" value="HTHMERR"/>
</dbReference>
<keyword evidence="1" id="KW-0238">DNA-binding</keyword>
<comment type="caution">
    <text evidence="3">The sequence shown here is derived from an EMBL/GenBank/DDBJ whole genome shotgun (WGS) entry which is preliminary data.</text>
</comment>
<evidence type="ECO:0000256" key="1">
    <source>
        <dbReference type="ARBA" id="ARBA00023125"/>
    </source>
</evidence>
<accession>A0ABQ5JR68</accession>
<organism evidence="3 4">
    <name type="scientific">Furfurilactobacillus curtus</name>
    <dbReference type="NCBI Taxonomy" id="1746200"/>
    <lineage>
        <taxon>Bacteria</taxon>
        <taxon>Bacillati</taxon>
        <taxon>Bacillota</taxon>
        <taxon>Bacilli</taxon>
        <taxon>Lactobacillales</taxon>
        <taxon>Lactobacillaceae</taxon>
        <taxon>Furfurilactobacillus</taxon>
    </lineage>
</organism>
<sequence>MMLIGQLAAETGLSIRTIRFYETKKIVLPTARDPHGNRLYDDEAVHWTKFVAYLRQTGMSLADLAHYRQLVDQGISTLPARIELLKQQRAKVVQQIEAKRVQLQQIDHKLSHYQSDAERFL</sequence>
<reference evidence="3 4" key="1">
    <citation type="submission" date="2022-03" db="EMBL/GenBank/DDBJ databases">
        <title>Draft genome sequence of Furfurilactobacillus curtus JCM 31185.</title>
        <authorList>
            <person name="Suzuki S."/>
            <person name="Endo A."/>
            <person name="Kajikawa A."/>
        </authorList>
    </citation>
    <scope>NUCLEOTIDE SEQUENCE [LARGE SCALE GENOMIC DNA]</scope>
    <source>
        <strain evidence="3 4">JCM 31185</strain>
    </source>
</reference>
<keyword evidence="4" id="KW-1185">Reference proteome</keyword>
<dbReference type="SUPFAM" id="SSF46955">
    <property type="entry name" value="Putative DNA-binding domain"/>
    <property type="match status" value="1"/>
</dbReference>
<dbReference type="Proteomes" id="UP001628078">
    <property type="component" value="Unassembled WGS sequence"/>
</dbReference>
<dbReference type="PROSITE" id="PS50937">
    <property type="entry name" value="HTH_MERR_2"/>
    <property type="match status" value="1"/>
</dbReference>
<feature type="domain" description="HTH merR-type" evidence="2">
    <location>
        <begin position="1"/>
        <end position="70"/>
    </location>
</feature>
<gene>
    <name evidence="3" type="ORF">JCM31185_18120</name>
</gene>
<dbReference type="PANTHER" id="PTHR30204">
    <property type="entry name" value="REDOX-CYCLING DRUG-SENSING TRANSCRIPTIONAL ACTIVATOR SOXR"/>
    <property type="match status" value="1"/>
</dbReference>
<name>A0ABQ5JR68_9LACO</name>
<dbReference type="PANTHER" id="PTHR30204:SF98">
    <property type="entry name" value="HTH-TYPE TRANSCRIPTIONAL REGULATOR ADHR"/>
    <property type="match status" value="1"/>
</dbReference>
<evidence type="ECO:0000313" key="3">
    <source>
        <dbReference type="EMBL" id="GKT06525.1"/>
    </source>
</evidence>
<evidence type="ECO:0000313" key="4">
    <source>
        <dbReference type="Proteomes" id="UP001628078"/>
    </source>
</evidence>
<protein>
    <recommendedName>
        <fullName evidence="2">HTH merR-type domain-containing protein</fullName>
    </recommendedName>
</protein>
<dbReference type="CDD" id="cd01109">
    <property type="entry name" value="HTH_YyaN"/>
    <property type="match status" value="1"/>
</dbReference>
<dbReference type="Gene3D" id="1.10.1660.10">
    <property type="match status" value="1"/>
</dbReference>
<dbReference type="InterPro" id="IPR000551">
    <property type="entry name" value="MerR-type_HTH_dom"/>
</dbReference>
<dbReference type="InterPro" id="IPR047057">
    <property type="entry name" value="MerR_fam"/>
</dbReference>
<dbReference type="RefSeq" id="WP_407884751.1">
    <property type="nucleotide sequence ID" value="NZ_BQXO01000007.1"/>
</dbReference>
<dbReference type="Pfam" id="PF13411">
    <property type="entry name" value="MerR_1"/>
    <property type="match status" value="1"/>
</dbReference>